<organism evidence="2 3">
    <name type="scientific">Folsomia candida</name>
    <name type="common">Springtail</name>
    <dbReference type="NCBI Taxonomy" id="158441"/>
    <lineage>
        <taxon>Eukaryota</taxon>
        <taxon>Metazoa</taxon>
        <taxon>Ecdysozoa</taxon>
        <taxon>Arthropoda</taxon>
        <taxon>Hexapoda</taxon>
        <taxon>Collembola</taxon>
        <taxon>Entomobryomorpha</taxon>
        <taxon>Isotomoidea</taxon>
        <taxon>Isotomidae</taxon>
        <taxon>Proisotominae</taxon>
        <taxon>Folsomia</taxon>
    </lineage>
</organism>
<name>A0A226D2D7_FOLCA</name>
<dbReference type="EMBL" id="LNIX01000039">
    <property type="protein sequence ID" value="OXA39323.1"/>
    <property type="molecule type" value="Genomic_DNA"/>
</dbReference>
<feature type="chain" id="PRO_5011991061" evidence="1">
    <location>
        <begin position="22"/>
        <end position="366"/>
    </location>
</feature>
<protein>
    <submittedName>
        <fullName evidence="2">Uncharacterized protein</fullName>
    </submittedName>
</protein>
<proteinExistence type="predicted"/>
<reference evidence="2 3" key="1">
    <citation type="submission" date="2015-12" db="EMBL/GenBank/DDBJ databases">
        <title>The genome of Folsomia candida.</title>
        <authorList>
            <person name="Faddeeva A."/>
            <person name="Derks M.F."/>
            <person name="Anvar Y."/>
            <person name="Smit S."/>
            <person name="Van Straalen N."/>
            <person name="Roelofs D."/>
        </authorList>
    </citation>
    <scope>NUCLEOTIDE SEQUENCE [LARGE SCALE GENOMIC DNA]</scope>
    <source>
        <strain evidence="2 3">VU population</strain>
        <tissue evidence="2">Whole body</tissue>
    </source>
</reference>
<evidence type="ECO:0000313" key="2">
    <source>
        <dbReference type="EMBL" id="OXA39323.1"/>
    </source>
</evidence>
<evidence type="ECO:0000256" key="1">
    <source>
        <dbReference type="SAM" id="SignalP"/>
    </source>
</evidence>
<gene>
    <name evidence="2" type="ORF">Fcan01_25919</name>
</gene>
<evidence type="ECO:0000313" key="3">
    <source>
        <dbReference type="Proteomes" id="UP000198287"/>
    </source>
</evidence>
<sequence length="366" mass="42248">MSNFKLVLPFLGLLCICTSTAKDAKVLSEYEKFAKVHETAMKVLSNPDQAVDPNDPNSVMYLADLQRRMAITEGENGQVHSVAESVEYVLDHFKRAKKLEEKLDKNMKSFNILAEEEEFHKKMSETQELVGVFRKRAKDLLKSVKKGDRIKFRKEFTTLISEFQDFKNLYANQWIKLRSKLTGNDQFLEMNQVIDEMQEEMQKFNAMSDLPFARHLAGVLKNVGISDADLISEGFDKRLGVDFSLLESLLKLYQKLEGMKNQVLIEEDAKTKTQFDEEIKDMEENIIPDFLHEHQGQLKVVIAGCLGTAFSSVKKMNQFEELVDNVLKIHSKHKALNEQWRVEVLGIDDVLIEANKLMERMLRDEF</sequence>
<keyword evidence="3" id="KW-1185">Reference proteome</keyword>
<dbReference type="AlphaFoldDB" id="A0A226D2D7"/>
<accession>A0A226D2D7</accession>
<dbReference type="Proteomes" id="UP000198287">
    <property type="component" value="Unassembled WGS sequence"/>
</dbReference>
<feature type="signal peptide" evidence="1">
    <location>
        <begin position="1"/>
        <end position="21"/>
    </location>
</feature>
<keyword evidence="1" id="KW-0732">Signal</keyword>
<comment type="caution">
    <text evidence="2">The sequence shown here is derived from an EMBL/GenBank/DDBJ whole genome shotgun (WGS) entry which is preliminary data.</text>
</comment>